<dbReference type="Gene3D" id="3.30.70.920">
    <property type="match status" value="1"/>
</dbReference>
<dbReference type="CDD" id="cd00090">
    <property type="entry name" value="HTH_ARSR"/>
    <property type="match status" value="1"/>
</dbReference>
<dbReference type="GO" id="GO:0005829">
    <property type="term" value="C:cytosol"/>
    <property type="evidence" value="ECO:0007669"/>
    <property type="project" value="TreeGrafter"/>
</dbReference>
<protein>
    <submittedName>
        <fullName evidence="5">Lrp/AsnC family transcriptional regulator</fullName>
    </submittedName>
</protein>
<dbReference type="GO" id="GO:0006355">
    <property type="term" value="P:regulation of DNA-templated transcription"/>
    <property type="evidence" value="ECO:0007669"/>
    <property type="project" value="UniProtKB-ARBA"/>
</dbReference>
<dbReference type="SUPFAM" id="SSF46785">
    <property type="entry name" value="Winged helix' DNA-binding domain"/>
    <property type="match status" value="1"/>
</dbReference>
<dbReference type="Pfam" id="PF13404">
    <property type="entry name" value="HTH_AsnC-type"/>
    <property type="match status" value="1"/>
</dbReference>
<dbReference type="SUPFAM" id="SSF54909">
    <property type="entry name" value="Dimeric alpha+beta barrel"/>
    <property type="match status" value="1"/>
</dbReference>
<reference evidence="5" key="1">
    <citation type="submission" date="2021-03" db="EMBL/GenBank/DDBJ databases">
        <title>novel species isolated from a fishpond in China.</title>
        <authorList>
            <person name="Lu H."/>
            <person name="Cai Z."/>
        </authorList>
    </citation>
    <scope>NUCLEOTIDE SEQUENCE</scope>
    <source>
        <strain evidence="5">JCM 30855</strain>
    </source>
</reference>
<dbReference type="Gene3D" id="1.10.10.10">
    <property type="entry name" value="Winged helix-like DNA-binding domain superfamily/Winged helix DNA-binding domain"/>
    <property type="match status" value="1"/>
</dbReference>
<dbReference type="PANTHER" id="PTHR30154:SF34">
    <property type="entry name" value="TRANSCRIPTIONAL REGULATOR AZLB"/>
    <property type="match status" value="1"/>
</dbReference>
<dbReference type="GO" id="GO:0043565">
    <property type="term" value="F:sequence-specific DNA binding"/>
    <property type="evidence" value="ECO:0007669"/>
    <property type="project" value="InterPro"/>
</dbReference>
<dbReference type="RefSeq" id="WP_206572019.1">
    <property type="nucleotide sequence ID" value="NZ_JAFKCV010000001.1"/>
</dbReference>
<keyword evidence="2" id="KW-0238">DNA-binding</keyword>
<dbReference type="GO" id="GO:0043200">
    <property type="term" value="P:response to amino acid"/>
    <property type="evidence" value="ECO:0007669"/>
    <property type="project" value="TreeGrafter"/>
</dbReference>
<proteinExistence type="predicted"/>
<dbReference type="Proteomes" id="UP000664654">
    <property type="component" value="Unassembled WGS sequence"/>
</dbReference>
<dbReference type="InterPro" id="IPR019887">
    <property type="entry name" value="Tscrpt_reg_AsnC/Lrp_C"/>
</dbReference>
<sequence length="154" mass="17326">MDAFDRAILQRLQADSRVGTEQLGAELGLSASACQRRIRKLREQGIIRGEIALLNSDKLPGHCTVIVDINLEKGGERVLDELVMSLRCHGQVQQIYYTAGETDLVVIVVARTMAEYDELSRRLFMANDNIRKFTSKVVIRTHKAGLTVPLYRVE</sequence>
<dbReference type="InterPro" id="IPR011991">
    <property type="entry name" value="ArsR-like_HTH"/>
</dbReference>
<dbReference type="Pfam" id="PF01037">
    <property type="entry name" value="AsnC_trans_reg"/>
    <property type="match status" value="1"/>
</dbReference>
<dbReference type="PROSITE" id="PS50956">
    <property type="entry name" value="HTH_ASNC_2"/>
    <property type="match status" value="1"/>
</dbReference>
<dbReference type="InterPro" id="IPR019888">
    <property type="entry name" value="Tscrpt_reg_AsnC-like"/>
</dbReference>
<dbReference type="SMART" id="SM00344">
    <property type="entry name" value="HTH_ASNC"/>
    <property type="match status" value="1"/>
</dbReference>
<feature type="domain" description="HTH asnC-type" evidence="4">
    <location>
        <begin position="1"/>
        <end position="77"/>
    </location>
</feature>
<dbReference type="EMBL" id="JAFKCV010000001">
    <property type="protein sequence ID" value="MBN7823916.1"/>
    <property type="molecule type" value="Genomic_DNA"/>
</dbReference>
<accession>A0A939DLC1</accession>
<dbReference type="InterPro" id="IPR000485">
    <property type="entry name" value="AsnC-type_HTH_dom"/>
</dbReference>
<evidence type="ECO:0000256" key="3">
    <source>
        <dbReference type="ARBA" id="ARBA00023163"/>
    </source>
</evidence>
<dbReference type="PROSITE" id="PS00519">
    <property type="entry name" value="HTH_ASNC_1"/>
    <property type="match status" value="1"/>
</dbReference>
<dbReference type="AlphaFoldDB" id="A0A939DLC1"/>
<dbReference type="InterPro" id="IPR011008">
    <property type="entry name" value="Dimeric_a/b-barrel"/>
</dbReference>
<dbReference type="PRINTS" id="PR00033">
    <property type="entry name" value="HTHASNC"/>
</dbReference>
<dbReference type="InterPro" id="IPR036390">
    <property type="entry name" value="WH_DNA-bd_sf"/>
</dbReference>
<gene>
    <name evidence="5" type="ORF">J0A66_01645</name>
</gene>
<dbReference type="InterPro" id="IPR036388">
    <property type="entry name" value="WH-like_DNA-bd_sf"/>
</dbReference>
<organism evidence="5 6">
    <name type="scientific">Bowmanella dokdonensis</name>
    <dbReference type="NCBI Taxonomy" id="751969"/>
    <lineage>
        <taxon>Bacteria</taxon>
        <taxon>Pseudomonadati</taxon>
        <taxon>Pseudomonadota</taxon>
        <taxon>Gammaproteobacteria</taxon>
        <taxon>Alteromonadales</taxon>
        <taxon>Alteromonadaceae</taxon>
        <taxon>Bowmanella</taxon>
    </lineage>
</organism>
<evidence type="ECO:0000313" key="5">
    <source>
        <dbReference type="EMBL" id="MBN7823916.1"/>
    </source>
</evidence>
<name>A0A939DLC1_9ALTE</name>
<keyword evidence="1" id="KW-0805">Transcription regulation</keyword>
<dbReference type="InterPro" id="IPR019885">
    <property type="entry name" value="Tscrpt_reg_HTH_AsnC-type_CS"/>
</dbReference>
<keyword evidence="6" id="KW-1185">Reference proteome</keyword>
<evidence type="ECO:0000313" key="6">
    <source>
        <dbReference type="Proteomes" id="UP000664654"/>
    </source>
</evidence>
<evidence type="ECO:0000256" key="1">
    <source>
        <dbReference type="ARBA" id="ARBA00023015"/>
    </source>
</evidence>
<comment type="caution">
    <text evidence="5">The sequence shown here is derived from an EMBL/GenBank/DDBJ whole genome shotgun (WGS) entry which is preliminary data.</text>
</comment>
<dbReference type="PANTHER" id="PTHR30154">
    <property type="entry name" value="LEUCINE-RESPONSIVE REGULATORY PROTEIN"/>
    <property type="match status" value="1"/>
</dbReference>
<evidence type="ECO:0000256" key="2">
    <source>
        <dbReference type="ARBA" id="ARBA00023125"/>
    </source>
</evidence>
<keyword evidence="3" id="KW-0804">Transcription</keyword>
<evidence type="ECO:0000259" key="4">
    <source>
        <dbReference type="PROSITE" id="PS50956"/>
    </source>
</evidence>